<gene>
    <name evidence="3" type="ORF">UFOVP1032_73</name>
    <name evidence="4" type="ORF">UFOVP1125_141</name>
    <name evidence="5" type="ORF">UFOVP1173_87</name>
    <name evidence="6" type="ORF">UFOVP1241_5</name>
    <name evidence="7" type="ORF">UFOVP1491_73</name>
    <name evidence="8" type="ORF">UFOVP1579_73</name>
    <name evidence="1" type="ORF">UFOVP485_48</name>
    <name evidence="2" type="ORF">UFOVP963_8</name>
</gene>
<dbReference type="EMBL" id="LR797131">
    <property type="protein sequence ID" value="CAB4188978.1"/>
    <property type="molecule type" value="Genomic_DNA"/>
</dbReference>
<accession>A0A6J5R5I4</accession>
<sequence>MYSIDVYKSREDLANIETLSIKREWMDQTYEGHAYHCFPVSLANQLGWSISFPEDITFIWDGISDSSPDHVKILSGEKYAYSGRANGTISFNTGLMFNTKENITLLSMPVPNLFIDGATAFTTLVNTSFFSGELPCALMITKPNEIITIKAETPIIAIIPINLSLLQNSEINVKNYKNLPQDLTSVNSQEYSQAVYAENRKGKWTDFYRNATDHKGNKVGNHQVKIIKLIVNEG</sequence>
<dbReference type="EMBL" id="LR796983">
    <property type="protein sequence ID" value="CAB4179738.1"/>
    <property type="molecule type" value="Genomic_DNA"/>
</dbReference>
<proteinExistence type="predicted"/>
<evidence type="ECO:0000313" key="3">
    <source>
        <dbReference type="EMBL" id="CAB4179738.1"/>
    </source>
</evidence>
<dbReference type="EMBL" id="LR796457">
    <property type="protein sequence ID" value="CAB4145831.1"/>
    <property type="molecule type" value="Genomic_DNA"/>
</dbReference>
<dbReference type="Pfam" id="PF19541">
    <property type="entry name" value="DUF6065"/>
    <property type="match status" value="1"/>
</dbReference>
<reference evidence="5" key="1">
    <citation type="submission" date="2020-05" db="EMBL/GenBank/DDBJ databases">
        <authorList>
            <person name="Chiriac C."/>
            <person name="Salcher M."/>
            <person name="Ghai R."/>
            <person name="Kavagutti S V."/>
        </authorList>
    </citation>
    <scope>NUCLEOTIDE SEQUENCE</scope>
</reference>
<organism evidence="5">
    <name type="scientific">uncultured Caudovirales phage</name>
    <dbReference type="NCBI Taxonomy" id="2100421"/>
    <lineage>
        <taxon>Viruses</taxon>
        <taxon>Duplodnaviria</taxon>
        <taxon>Heunggongvirae</taxon>
        <taxon>Uroviricota</taxon>
        <taxon>Caudoviricetes</taxon>
        <taxon>Peduoviridae</taxon>
        <taxon>Maltschvirus</taxon>
        <taxon>Maltschvirus maltsch</taxon>
    </lineage>
</organism>
<dbReference type="EMBL" id="LR797080">
    <property type="protein sequence ID" value="CAB4185871.1"/>
    <property type="molecule type" value="Genomic_DNA"/>
</dbReference>
<evidence type="ECO:0000313" key="1">
    <source>
        <dbReference type="EMBL" id="CAB4145831.1"/>
    </source>
</evidence>
<name>A0A6J5R5I4_9CAUD</name>
<evidence type="ECO:0000313" key="2">
    <source>
        <dbReference type="EMBL" id="CAB4173768.1"/>
    </source>
</evidence>
<dbReference type="EMBL" id="LR797188">
    <property type="protein sequence ID" value="CAB4192172.1"/>
    <property type="molecule type" value="Genomic_DNA"/>
</dbReference>
<evidence type="ECO:0000313" key="7">
    <source>
        <dbReference type="EMBL" id="CAB4217727.1"/>
    </source>
</evidence>
<evidence type="ECO:0000313" key="4">
    <source>
        <dbReference type="EMBL" id="CAB4185871.1"/>
    </source>
</evidence>
<dbReference type="EMBL" id="LR798431">
    <property type="protein sequence ID" value="CAB5231386.1"/>
    <property type="molecule type" value="Genomic_DNA"/>
</dbReference>
<protein>
    <submittedName>
        <fullName evidence="5">Uncharacterized protein</fullName>
    </submittedName>
</protein>
<evidence type="ECO:0000313" key="5">
    <source>
        <dbReference type="EMBL" id="CAB4188978.1"/>
    </source>
</evidence>
<dbReference type="InterPro" id="IPR045709">
    <property type="entry name" value="DUF6065"/>
</dbReference>
<evidence type="ECO:0000313" key="8">
    <source>
        <dbReference type="EMBL" id="CAB5231386.1"/>
    </source>
</evidence>
<dbReference type="EMBL" id="LR797455">
    <property type="protein sequence ID" value="CAB4217727.1"/>
    <property type="molecule type" value="Genomic_DNA"/>
</dbReference>
<evidence type="ECO:0000313" key="6">
    <source>
        <dbReference type="EMBL" id="CAB4192172.1"/>
    </source>
</evidence>
<dbReference type="EMBL" id="LR796915">
    <property type="protein sequence ID" value="CAB4173768.1"/>
    <property type="molecule type" value="Genomic_DNA"/>
</dbReference>